<keyword evidence="1" id="KW-0540">Nuclease</keyword>
<evidence type="ECO:0000313" key="1">
    <source>
        <dbReference type="EMBL" id="MFB9951967.1"/>
    </source>
</evidence>
<name>A0ABV6AQ30_9HYPH</name>
<reference evidence="1 2" key="1">
    <citation type="submission" date="2024-09" db="EMBL/GenBank/DDBJ databases">
        <authorList>
            <person name="Sun Q."/>
            <person name="Mori K."/>
        </authorList>
    </citation>
    <scope>NUCLEOTIDE SEQUENCE [LARGE SCALE GENOMIC DNA]</scope>
    <source>
        <strain evidence="1 2">TBRC 4938</strain>
    </source>
</reference>
<accession>A0ABV6AQ30</accession>
<sequence>MEAWRERRCHNHPETDWRRFITSNGGVQIRRQCRTCGHLLGGPRKREPGDDQLPLADAEGEKTYEAARNAEYERILQKHARLQFERDNSWFRDYNAYLESDAWKEKRRLVFKRCSGICEGCGIAPADQVHHLTYAHAKREFLFELVAVCEACHTRLHDGDDGSAIDAQSDSSATDPTWNEHPCNGCRFTGEDKGQHSCFILDEPIAVALSDDGGCGPKRALFEELK</sequence>
<protein>
    <submittedName>
        <fullName evidence="1">HNH endonuclease</fullName>
    </submittedName>
</protein>
<comment type="caution">
    <text evidence="1">The sequence shown here is derived from an EMBL/GenBank/DDBJ whole genome shotgun (WGS) entry which is preliminary data.</text>
</comment>
<dbReference type="Proteomes" id="UP001589692">
    <property type="component" value="Unassembled WGS sequence"/>
</dbReference>
<evidence type="ECO:0000313" key="2">
    <source>
        <dbReference type="Proteomes" id="UP001589692"/>
    </source>
</evidence>
<dbReference type="RefSeq" id="WP_377264786.1">
    <property type="nucleotide sequence ID" value="NZ_JBHMAA010000032.1"/>
</dbReference>
<dbReference type="EMBL" id="JBHMAA010000032">
    <property type="protein sequence ID" value="MFB9951967.1"/>
    <property type="molecule type" value="Genomic_DNA"/>
</dbReference>
<organism evidence="1 2">
    <name type="scientific">Rhizobium puerariae</name>
    <dbReference type="NCBI Taxonomy" id="1585791"/>
    <lineage>
        <taxon>Bacteria</taxon>
        <taxon>Pseudomonadati</taxon>
        <taxon>Pseudomonadota</taxon>
        <taxon>Alphaproteobacteria</taxon>
        <taxon>Hyphomicrobiales</taxon>
        <taxon>Rhizobiaceae</taxon>
        <taxon>Rhizobium/Agrobacterium group</taxon>
        <taxon>Rhizobium</taxon>
    </lineage>
</organism>
<keyword evidence="2" id="KW-1185">Reference proteome</keyword>
<proteinExistence type="predicted"/>
<keyword evidence="1" id="KW-0378">Hydrolase</keyword>
<dbReference type="GO" id="GO:0004519">
    <property type="term" value="F:endonuclease activity"/>
    <property type="evidence" value="ECO:0007669"/>
    <property type="project" value="UniProtKB-KW"/>
</dbReference>
<gene>
    <name evidence="1" type="ORF">ACFFP0_24225</name>
</gene>
<keyword evidence="1" id="KW-0255">Endonuclease</keyword>